<comment type="caution">
    <text evidence="1">The sequence shown here is derived from an EMBL/GenBank/DDBJ whole genome shotgun (WGS) entry which is preliminary data.</text>
</comment>
<dbReference type="Proteomes" id="UP001063166">
    <property type="component" value="Unassembled WGS sequence"/>
</dbReference>
<protein>
    <recommendedName>
        <fullName evidence="3">BTB domain-containing protein</fullName>
    </recommendedName>
</protein>
<gene>
    <name evidence="1" type="ORF">LshimejAT787_1205290</name>
</gene>
<accession>A0A9P3PUD4</accession>
<reference evidence="1" key="1">
    <citation type="submission" date="2022-07" db="EMBL/GenBank/DDBJ databases">
        <title>The genome of Lyophyllum shimeji provides insight into the initial evolution of ectomycorrhizal fungal genome.</title>
        <authorList>
            <person name="Kobayashi Y."/>
            <person name="Shibata T."/>
            <person name="Hirakawa H."/>
            <person name="Shigenobu S."/>
            <person name="Nishiyama T."/>
            <person name="Yamada A."/>
            <person name="Hasebe M."/>
            <person name="Kawaguchi M."/>
        </authorList>
    </citation>
    <scope>NUCLEOTIDE SEQUENCE</scope>
    <source>
        <strain evidence="1">AT787</strain>
    </source>
</reference>
<dbReference type="OrthoDB" id="3266199at2759"/>
<sequence length="292" mass="33204">MAAAQVADPIRKTHPVFNSSQGNVVLRSVEGTLYHIPSFVLRNTSELFRGILPPPQSHAELSETQVTDTFVIDEKDVIVERILRLISGLEGPRWESFEELDAVLSLAEKWMARGPISVIRSAITAPQFLAEPLRLYAIATRLGWVEEAKLAATKTLTLDLYEERHAEQLERLATKDLMSLLSFHRRRRDLFKAFIDGEEAFTAGNASNHFCWGCGEKVNNHTWRELKARMFYEMDQRPLGDTLLDLDMEEWPESIACWNAKCPKPGCGKLYYNKAATLRDIKNCLDKLPDTI</sequence>
<evidence type="ECO:0000313" key="2">
    <source>
        <dbReference type="Proteomes" id="UP001063166"/>
    </source>
</evidence>
<evidence type="ECO:0000313" key="1">
    <source>
        <dbReference type="EMBL" id="GLB43080.1"/>
    </source>
</evidence>
<name>A0A9P3PUD4_LYOSH</name>
<dbReference type="AlphaFoldDB" id="A0A9P3PUD4"/>
<organism evidence="1 2">
    <name type="scientific">Lyophyllum shimeji</name>
    <name type="common">Hon-shimeji</name>
    <name type="synonym">Tricholoma shimeji</name>
    <dbReference type="NCBI Taxonomy" id="47721"/>
    <lineage>
        <taxon>Eukaryota</taxon>
        <taxon>Fungi</taxon>
        <taxon>Dikarya</taxon>
        <taxon>Basidiomycota</taxon>
        <taxon>Agaricomycotina</taxon>
        <taxon>Agaricomycetes</taxon>
        <taxon>Agaricomycetidae</taxon>
        <taxon>Agaricales</taxon>
        <taxon>Tricholomatineae</taxon>
        <taxon>Lyophyllaceae</taxon>
        <taxon>Lyophyllum</taxon>
    </lineage>
</organism>
<dbReference type="EMBL" id="BRPK01000012">
    <property type="protein sequence ID" value="GLB43080.1"/>
    <property type="molecule type" value="Genomic_DNA"/>
</dbReference>
<proteinExistence type="predicted"/>
<evidence type="ECO:0008006" key="3">
    <source>
        <dbReference type="Google" id="ProtNLM"/>
    </source>
</evidence>
<keyword evidence="2" id="KW-1185">Reference proteome</keyword>